<dbReference type="GO" id="GO:0015074">
    <property type="term" value="P:DNA integration"/>
    <property type="evidence" value="ECO:0007669"/>
    <property type="project" value="InterPro"/>
</dbReference>
<evidence type="ECO:0000313" key="3">
    <source>
        <dbReference type="EnsemblMetazoa" id="AAEL027251-PA"/>
    </source>
</evidence>
<gene>
    <name evidence="3" type="primary">110675240</name>
</gene>
<evidence type="ECO:0000313" key="4">
    <source>
        <dbReference type="Proteomes" id="UP000008820"/>
    </source>
</evidence>
<dbReference type="AlphaFoldDB" id="A0A6I8U9T1"/>
<organism evidence="3 4">
    <name type="scientific">Aedes aegypti</name>
    <name type="common">Yellowfever mosquito</name>
    <name type="synonym">Culex aegypti</name>
    <dbReference type="NCBI Taxonomy" id="7159"/>
    <lineage>
        <taxon>Eukaryota</taxon>
        <taxon>Metazoa</taxon>
        <taxon>Ecdysozoa</taxon>
        <taxon>Arthropoda</taxon>
        <taxon>Hexapoda</taxon>
        <taxon>Insecta</taxon>
        <taxon>Pterygota</taxon>
        <taxon>Neoptera</taxon>
        <taxon>Endopterygota</taxon>
        <taxon>Diptera</taxon>
        <taxon>Nematocera</taxon>
        <taxon>Culicoidea</taxon>
        <taxon>Culicidae</taxon>
        <taxon>Culicinae</taxon>
        <taxon>Aedini</taxon>
        <taxon>Aedes</taxon>
        <taxon>Stegomyia</taxon>
    </lineage>
</organism>
<dbReference type="GO" id="GO:0003677">
    <property type="term" value="F:DNA binding"/>
    <property type="evidence" value="ECO:0007669"/>
    <property type="project" value="InterPro"/>
</dbReference>
<dbReference type="GO" id="GO:0005634">
    <property type="term" value="C:nucleus"/>
    <property type="evidence" value="ECO:0007669"/>
    <property type="project" value="UniProtKB-SubCell"/>
</dbReference>
<dbReference type="EnsemblMetazoa" id="AAEL027251-RA">
    <property type="protein sequence ID" value="AAEL027251-PA"/>
    <property type="gene ID" value="AAEL027251"/>
</dbReference>
<comment type="subcellular location">
    <subcellularLocation>
        <location evidence="1">Nucleus</location>
    </subcellularLocation>
</comment>
<accession>A0A6I8U9T1</accession>
<dbReference type="GO" id="GO:0006313">
    <property type="term" value="P:DNA transposition"/>
    <property type="evidence" value="ECO:0007669"/>
    <property type="project" value="InterPro"/>
</dbReference>
<dbReference type="Gene3D" id="1.10.10.10">
    <property type="entry name" value="Winged helix-like DNA-binding domain superfamily/Winged helix DNA-binding domain"/>
    <property type="match status" value="1"/>
</dbReference>
<name>A0A6I8U9T1_AEDAE</name>
<sequence length="147" mass="16564">MAAPHSKIPVAVQKLIIDLKNDGKCLSEIAGIVKRSRSSVQYVVEIFKKTKSLETAPGRGRKPKLTDRHNRIILREINENPKVSAPKLADSLSRYANVKVSPQTVRNVIHATGYRGCVARKKPFISAKNIKKRLEYAQKYVVEPEEF</sequence>
<keyword evidence="4" id="KW-1185">Reference proteome</keyword>
<feature type="domain" description="Transposase Tc1-like" evidence="2">
    <location>
        <begin position="71"/>
        <end position="141"/>
    </location>
</feature>
<reference evidence="3" key="2">
    <citation type="submission" date="2020-05" db="UniProtKB">
        <authorList>
            <consortium name="EnsemblMetazoa"/>
        </authorList>
    </citation>
    <scope>IDENTIFICATION</scope>
    <source>
        <strain evidence="3">LVP_AGWG</strain>
    </source>
</reference>
<proteinExistence type="predicted"/>
<dbReference type="OrthoDB" id="4843387at2759"/>
<dbReference type="SUPFAM" id="SSF46689">
    <property type="entry name" value="Homeodomain-like"/>
    <property type="match status" value="1"/>
</dbReference>
<dbReference type="Pfam" id="PF01498">
    <property type="entry name" value="HTH_Tnp_Tc3_2"/>
    <property type="match status" value="1"/>
</dbReference>
<dbReference type="InterPro" id="IPR002492">
    <property type="entry name" value="Transposase_Tc1-like"/>
</dbReference>
<dbReference type="InParanoid" id="A0A6I8U9T1"/>
<evidence type="ECO:0000259" key="2">
    <source>
        <dbReference type="Pfam" id="PF01498"/>
    </source>
</evidence>
<dbReference type="Proteomes" id="UP000008820">
    <property type="component" value="Chromosome 2"/>
</dbReference>
<protein>
    <recommendedName>
        <fullName evidence="2">Transposase Tc1-like domain-containing protein</fullName>
    </recommendedName>
</protein>
<dbReference type="InterPro" id="IPR009057">
    <property type="entry name" value="Homeodomain-like_sf"/>
</dbReference>
<evidence type="ECO:0000256" key="1">
    <source>
        <dbReference type="ARBA" id="ARBA00004123"/>
    </source>
</evidence>
<dbReference type="InterPro" id="IPR036388">
    <property type="entry name" value="WH-like_DNA-bd_sf"/>
</dbReference>
<reference evidence="3 4" key="1">
    <citation type="submission" date="2017-06" db="EMBL/GenBank/DDBJ databases">
        <title>Aedes aegypti genome working group (AGWG) sequencing and assembly.</title>
        <authorList>
            <consortium name="Aedes aegypti Genome Working Group (AGWG)"/>
            <person name="Matthews B.J."/>
        </authorList>
    </citation>
    <scope>NUCLEOTIDE SEQUENCE [LARGE SCALE GENOMIC DNA]</scope>
    <source>
        <strain evidence="3 4">LVP_AGWG</strain>
    </source>
</reference>